<evidence type="ECO:0000313" key="2">
    <source>
        <dbReference type="EMBL" id="EME76778.1"/>
    </source>
</evidence>
<feature type="region of interest" description="Disordered" evidence="1">
    <location>
        <begin position="1532"/>
        <end position="1711"/>
    </location>
</feature>
<feature type="compositionally biased region" description="Basic and acidic residues" evidence="1">
    <location>
        <begin position="1591"/>
        <end position="1605"/>
    </location>
</feature>
<feature type="compositionally biased region" description="Basic and acidic residues" evidence="1">
    <location>
        <begin position="2079"/>
        <end position="2088"/>
    </location>
</feature>
<dbReference type="GeneID" id="19334472"/>
<feature type="compositionally biased region" description="Basic residues" evidence="1">
    <location>
        <begin position="411"/>
        <end position="423"/>
    </location>
</feature>
<feature type="region of interest" description="Disordered" evidence="1">
    <location>
        <begin position="402"/>
        <end position="423"/>
    </location>
</feature>
<dbReference type="Proteomes" id="UP000016932">
    <property type="component" value="Unassembled WGS sequence"/>
</dbReference>
<evidence type="ECO:0000256" key="1">
    <source>
        <dbReference type="SAM" id="MobiDB-lite"/>
    </source>
</evidence>
<keyword evidence="3" id="KW-1185">Reference proteome</keyword>
<evidence type="ECO:0000313" key="3">
    <source>
        <dbReference type="Proteomes" id="UP000016932"/>
    </source>
</evidence>
<proteinExistence type="predicted"/>
<protein>
    <submittedName>
        <fullName evidence="2">Uncharacterized protein</fullName>
    </submittedName>
</protein>
<name>M3AHV8_PSEFD</name>
<gene>
    <name evidence="2" type="ORF">MYCFIDRAFT_180679</name>
</gene>
<accession>M3AHV8</accession>
<feature type="compositionally biased region" description="Polar residues" evidence="1">
    <location>
        <begin position="170"/>
        <end position="189"/>
    </location>
</feature>
<feature type="region of interest" description="Disordered" evidence="1">
    <location>
        <begin position="34"/>
        <end position="79"/>
    </location>
</feature>
<dbReference type="KEGG" id="pfj:MYCFIDRAFT_180679"/>
<dbReference type="EMBL" id="KB446575">
    <property type="protein sequence ID" value="EME76778.1"/>
    <property type="molecule type" value="Genomic_DNA"/>
</dbReference>
<dbReference type="HOGENOM" id="CLU_227355_0_0_1"/>
<feature type="compositionally biased region" description="Basic and acidic residues" evidence="1">
    <location>
        <begin position="1624"/>
        <end position="1638"/>
    </location>
</feature>
<sequence length="2695" mass="299813">MRDSLISLPASWSGVLCLYWTFCRLGLFSPSKVQPPRQFSYSDDHSARLQHPPNSNKLEHTLPTSPHHESPFPSTTDNAMDLTPQAIIHLPSEPDDVDTPEDGFLTSPHHDSPLLLMTGNAMNLMPQAERPISSAPHDVDTPEYSSPTPRHYDLPYPSFTDNAPGDIDTPNRSSPTSLHQNSPTPSITDNAVDLTPQADSRCPPSMTISTWKIKSIKEIMKNPKPSPPKKRKLPLCQKHLSRAPLMGFRELDGVTSTVRTVYGVKNAFDVASLWMSPAPASLAAHVNATTRRSSPAGSAYVRDLRSGVTGLHRRETPPDLSDGVQQVYQTSSSVASVERAARLSSLVITSWSHSGPAIHQQRQWSEYSILTSASPTALQLRLDMDDVQDEKESKKIPATIAPTRNCDHTKPKSKGRAGMGKRRKLDAIETDLSNPTTGDATIAEPCAQLPRGSMEIVTPPPGDFLLIKDGECSFPRNGCNSRFPSSRMSRDEAHRHASAKSPSKEPGCRFSASGRGSVLGDMGVDVARKTFMDSPTPTTREQQKRVCYAGDVIKMFAGGDFGGDVRKGNNVPGDREEADQMALAFRHLPIFDAIKQKHFPQSMSTGYLILIDIVLDLVQRQAGADVAIPLLYIFLSVDTSHLTSPHLPGFVVIQLTVTWWLRHPVATSRRLATAAGITLVDQVSIRKLKYSSQCSRFSRCYGRKNACLILPQQPSHLIKYPEIQILIPQPLYLIKYPEFQILIPVFSIPTMLRVLECSFYPAAACHSLGSHPERFFVTITSQCSATPTCPLILSTMAEKSPTSSFVPTPVVHVDGPSFLLPSLQSFLRVLSWTPAQPCLVQTNASRHHSKKCSSRNSIRAQCTPAAAMRVLCAVFHYDHKILHARQWEEEGNEESALLVLHSVLQLIDVARCTRHEEGWSGAEADDGVLIQIVGDLITAAETVLKEQQQDQAHVRWDEEEYAEAAGLLLRTRSSGLDRTLEVSSFTHVWMERLSRGFADFLVRIVSLSASSWFWKLIQVQTTRPSPLRTQTGGDELRHDVFTEDGSIYPPFAQFQSSSGCAHGACWRPSVKDDGRSNASQCLSIFARRMSSKSGSVGVTVNNAGDFRGMADGDSSRAMTSGTTTPELFLLQYRPTHEYQSLSKAPCFIEAEDLRRFCGRTFGTAKRSLFFHVFANVLLSIGLVAGTTSSVGADIFWRWAGALLYKGVYETVTQGDAALKLMESPRRLPSTGKPYIKACWTRCEGERSATGTMGDGRGNSVDTMAAEFPGGAEKMKSGHSPWHAGKWSDRTAFSSPLPSDFTTTCSPISADNHLQRHASGTDGYASATQPVSVPITAWRTPVAKGDTRTSIHLRMPALSPRLSAEHVYHDQYFLPSSLSLYTNHADFYCSCQYISSSILTALYTAARAPRRTPQNTQASNPTRPAIFRHLPMPPQPPLRTTDAFARLNTILQRLNHSPAKIAITRQVTYHATVALDNRTQELLASDELAPALKKHIRSKWSRGKKASEERTAKEALAREVAECLDIALTARKGRLGGRGGEDGNLNKSMTTPPRVARKRSAEEDHAESGGRSGEMGNLKKSTTTPPRLARKRSAEEDYAESGRRSGEMGTLKKITTTPPRLARKRSAEEDYAESGRRSGEMGTLKKITTTPPRLARKRSAEEDHTEPGEVREEESRGGARTSPAQKKRKTVAGVQEWDAGYQEREQRTAPRSRRNLHDRWEVLGIVYHNDCVSQWSIWHSRTAKTKSRMRAHRMRARLVTSIPNMRTILCEAMQALFSAASRRRGGNFFIHPPFSSTFSIHLFHLPFSSTFLHPPFWRLQSTVDSTPRGELIMLTILLDITGADLQGSIGKEQQHKHQQHLKQRIMSSALDILMIQLQHETAEMRLGYYSMVEDRFPHRQLDDYCESVMIKIEHKNAVLQAQMEQHARTVTNGAHISAMTNYTRLVIFNLTTSIGDVLPTMHCPAHSLVEIEQRTRDDSLEVGHHAELHSILGFLMNRKARIIICRRQRMAAVDFVCILLVNVCFLGCSASSYRSLVSFQKVRLTPGVLSYSGKNVRTSPVKLARVMKIIKEMFTPRPIDEDHPRDVHRSLRTRKLPTPTRQDRPDDRPPTYVTNFVRFKGGVMSLEIASAFDMARSCLIGSLSISLLVYAGNSHINEWQVSLCDTMSQSSFATGAPGHSMSRDRICHDSEHDLAILPLLWRLTTITRNRTTSAVDATRLKQGDPRSKKPRQLDNSLAILRNLSGFPTMTKSLHFAGTDDKVPPLPLKNISLASIQPVYIHARHDRFSTDVSDSTVLLPQSSMMAKITNPSRTRAWTTMTNRSNTSHLFISGSFLGSATWYSSTPQVILPLRLNHSAYTGAFPNDFRLTNCISCIGLCSGADGKYLQRLTPDQPAALLMDAISKVTSFSINIDSSIPLGQLTSSEILSISIIQAMGGPLLSLAPNLSQAIPMSRQTAIPSLMHFLADPAEPGNPYNSKAIHITSSYSPLRFPIPSRKPQSRIWNGIQMHIFCKRIRNEGYVVFQTTVHRDIGSHYDYDYETCSITARTPSHWLQGLLTHTLLNIKGHDYSAEQSNKRGCKTATPPSCIYTREKQVGRPVFYLYTRKSKLAARYLYKKQIGHPVLYHNKIKKQTSQTTSCRHELHPSKMHAVRMIRRHLTAALRTLDNLYRQHHSYSSEGRGAVRGKGKRGFFYLSK</sequence>
<feature type="region of interest" description="Disordered" evidence="1">
    <location>
        <begin position="2079"/>
        <end position="2109"/>
    </location>
</feature>
<feature type="region of interest" description="Disordered" evidence="1">
    <location>
        <begin position="131"/>
        <end position="205"/>
    </location>
</feature>
<organism evidence="2 3">
    <name type="scientific">Pseudocercospora fijiensis (strain CIRAD86)</name>
    <name type="common">Black leaf streak disease fungus</name>
    <name type="synonym">Mycosphaerella fijiensis</name>
    <dbReference type="NCBI Taxonomy" id="383855"/>
    <lineage>
        <taxon>Eukaryota</taxon>
        <taxon>Fungi</taxon>
        <taxon>Dikarya</taxon>
        <taxon>Ascomycota</taxon>
        <taxon>Pezizomycotina</taxon>
        <taxon>Dothideomycetes</taxon>
        <taxon>Dothideomycetidae</taxon>
        <taxon>Mycosphaerellales</taxon>
        <taxon>Mycosphaerellaceae</taxon>
        <taxon>Pseudocercospora</taxon>
    </lineage>
</organism>
<feature type="compositionally biased region" description="Basic and acidic residues" evidence="1">
    <location>
        <begin position="1657"/>
        <end position="1676"/>
    </location>
</feature>
<dbReference type="OrthoDB" id="10690320at2759"/>
<feature type="region of interest" description="Disordered" evidence="1">
    <location>
        <begin position="483"/>
        <end position="514"/>
    </location>
</feature>
<feature type="compositionally biased region" description="Basic and acidic residues" evidence="1">
    <location>
        <begin position="1558"/>
        <end position="1567"/>
    </location>
</feature>
<reference evidence="2 3" key="1">
    <citation type="journal article" date="2012" name="PLoS Pathog.">
        <title>Diverse lifestyles and strategies of plant pathogenesis encoded in the genomes of eighteen Dothideomycetes fungi.</title>
        <authorList>
            <person name="Ohm R.A."/>
            <person name="Feau N."/>
            <person name="Henrissat B."/>
            <person name="Schoch C.L."/>
            <person name="Horwitz B.A."/>
            <person name="Barry K.W."/>
            <person name="Condon B.J."/>
            <person name="Copeland A.C."/>
            <person name="Dhillon B."/>
            <person name="Glaser F."/>
            <person name="Hesse C.N."/>
            <person name="Kosti I."/>
            <person name="LaButti K."/>
            <person name="Lindquist E.A."/>
            <person name="Lucas S."/>
            <person name="Salamov A.A."/>
            <person name="Bradshaw R.E."/>
            <person name="Ciuffetti L."/>
            <person name="Hamelin R.C."/>
            <person name="Kema G.H.J."/>
            <person name="Lawrence C."/>
            <person name="Scott J.A."/>
            <person name="Spatafora J.W."/>
            <person name="Turgeon B.G."/>
            <person name="de Wit P.J.G.M."/>
            <person name="Zhong S."/>
            <person name="Goodwin S.B."/>
            <person name="Grigoriev I.V."/>
        </authorList>
    </citation>
    <scope>NUCLEOTIDE SEQUENCE [LARGE SCALE GENOMIC DNA]</scope>
    <source>
        <strain evidence="2 3">CIRAD86</strain>
    </source>
</reference>
<dbReference type="RefSeq" id="XP_007932623.1">
    <property type="nucleotide sequence ID" value="XM_007934432.1"/>
</dbReference>
<dbReference type="VEuPathDB" id="FungiDB:MYCFIDRAFT_180679"/>